<dbReference type="InterPro" id="IPR014202">
    <property type="entry name" value="Spore_II_R"/>
</dbReference>
<sequence>MNRIVKSVKGFGSGVKNNIPLKAVILLFLIAILWLGVYLTTYSEDVNKGLSENLIRLHVVANSDGDVDQALKRDVRDVIINYMQQQLKDSKDIENTKNVISRDMEKIEELAKEEIFRQGKAYEVKADMGIHPFPTKMYGDITLPAGNYQALRVVIGKGEGANWWCVLFPPLCFVDATHGTISDSVKADLKNILTAEEYDIVTSADSEDDIPIKVRFKIVEFFQDSRIKISNLLGRIF</sequence>
<evidence type="ECO:0000313" key="2">
    <source>
        <dbReference type="EMBL" id="RCX17857.1"/>
    </source>
</evidence>
<evidence type="ECO:0000256" key="1">
    <source>
        <dbReference type="SAM" id="Phobius"/>
    </source>
</evidence>
<gene>
    <name evidence="2" type="ORF">DFR58_10622</name>
</gene>
<dbReference type="AlphaFoldDB" id="A0A369BBJ2"/>
<keyword evidence="1" id="KW-1133">Transmembrane helix</keyword>
<keyword evidence="1" id="KW-0472">Membrane</keyword>
<dbReference type="NCBIfam" id="TIGR02837">
    <property type="entry name" value="spore_II_R"/>
    <property type="match status" value="1"/>
</dbReference>
<keyword evidence="3" id="KW-1185">Reference proteome</keyword>
<dbReference type="OrthoDB" id="9793324at2"/>
<dbReference type="RefSeq" id="WP_114297008.1">
    <property type="nucleotide sequence ID" value="NZ_QPJT01000006.1"/>
</dbReference>
<proteinExistence type="predicted"/>
<protein>
    <submittedName>
        <fullName evidence="2">Stage II sporulation protein R</fullName>
    </submittedName>
</protein>
<feature type="transmembrane region" description="Helical" evidence="1">
    <location>
        <begin position="21"/>
        <end position="39"/>
    </location>
</feature>
<dbReference type="EMBL" id="QPJT01000006">
    <property type="protein sequence ID" value="RCX17857.1"/>
    <property type="molecule type" value="Genomic_DNA"/>
</dbReference>
<comment type="caution">
    <text evidence="2">The sequence shown here is derived from an EMBL/GenBank/DDBJ whole genome shotgun (WGS) entry which is preliminary data.</text>
</comment>
<reference evidence="2 3" key="1">
    <citation type="submission" date="2018-07" db="EMBL/GenBank/DDBJ databases">
        <title>Genomic Encyclopedia of Type Strains, Phase IV (KMG-IV): sequencing the most valuable type-strain genomes for metagenomic binning, comparative biology and taxonomic classification.</title>
        <authorList>
            <person name="Goeker M."/>
        </authorList>
    </citation>
    <scope>NUCLEOTIDE SEQUENCE [LARGE SCALE GENOMIC DNA]</scope>
    <source>
        <strain evidence="2 3">DSM 27016</strain>
    </source>
</reference>
<keyword evidence="1" id="KW-0812">Transmembrane</keyword>
<organism evidence="2 3">
    <name type="scientific">Anaerobacterium chartisolvens</name>
    <dbReference type="NCBI Taxonomy" id="1297424"/>
    <lineage>
        <taxon>Bacteria</taxon>
        <taxon>Bacillati</taxon>
        <taxon>Bacillota</taxon>
        <taxon>Clostridia</taxon>
        <taxon>Eubacteriales</taxon>
        <taxon>Oscillospiraceae</taxon>
        <taxon>Anaerobacterium</taxon>
    </lineage>
</organism>
<accession>A0A369BBJ2</accession>
<dbReference type="Pfam" id="PF09551">
    <property type="entry name" value="Spore_II_R"/>
    <property type="match status" value="1"/>
</dbReference>
<evidence type="ECO:0000313" key="3">
    <source>
        <dbReference type="Proteomes" id="UP000253034"/>
    </source>
</evidence>
<name>A0A369BBJ2_9FIRM</name>
<dbReference type="Proteomes" id="UP000253034">
    <property type="component" value="Unassembled WGS sequence"/>
</dbReference>